<dbReference type="Gene3D" id="3.40.50.720">
    <property type="entry name" value="NAD(P)-binding Rossmann-like Domain"/>
    <property type="match status" value="1"/>
</dbReference>
<comment type="cofactor">
    <cofactor evidence="4">
        <name>Zn(2+)</name>
        <dbReference type="ChEBI" id="CHEBI:29105"/>
    </cofactor>
</comment>
<evidence type="ECO:0000256" key="3">
    <source>
        <dbReference type="ARBA" id="ARBA00023002"/>
    </source>
</evidence>
<name>A0A7V3YF23_9BACT</name>
<organism evidence="6">
    <name type="scientific">Candidatus Caldatribacterium californiense</name>
    <dbReference type="NCBI Taxonomy" id="1454726"/>
    <lineage>
        <taxon>Bacteria</taxon>
        <taxon>Pseudomonadati</taxon>
        <taxon>Atribacterota</taxon>
        <taxon>Atribacteria</taxon>
        <taxon>Atribacterales</taxon>
        <taxon>Candidatus Caldatribacteriaceae</taxon>
        <taxon>Candidatus Caldatribacterium</taxon>
    </lineage>
</organism>
<dbReference type="InterPro" id="IPR050129">
    <property type="entry name" value="Zn_alcohol_dh"/>
</dbReference>
<feature type="domain" description="Enoyl reductase (ER)" evidence="5">
    <location>
        <begin position="10"/>
        <end position="345"/>
    </location>
</feature>
<dbReference type="EMBL" id="DTFV01000012">
    <property type="protein sequence ID" value="HGI29827.1"/>
    <property type="molecule type" value="Genomic_DNA"/>
</dbReference>
<dbReference type="InterPro" id="IPR013154">
    <property type="entry name" value="ADH-like_N"/>
</dbReference>
<comment type="similarity">
    <text evidence="4">Belongs to the zinc-containing alcohol dehydrogenase family.</text>
</comment>
<dbReference type="SUPFAM" id="SSF51735">
    <property type="entry name" value="NAD(P)-binding Rossmann-fold domains"/>
    <property type="match status" value="1"/>
</dbReference>
<protein>
    <recommendedName>
        <fullName evidence="5">Enoyl reductase (ER) domain-containing protein</fullName>
    </recommendedName>
</protein>
<dbReference type="PANTHER" id="PTHR43401:SF2">
    <property type="entry name" value="L-THREONINE 3-DEHYDROGENASE"/>
    <property type="match status" value="1"/>
</dbReference>
<keyword evidence="2 4" id="KW-0862">Zinc</keyword>
<dbReference type="SMART" id="SM00829">
    <property type="entry name" value="PKS_ER"/>
    <property type="match status" value="1"/>
</dbReference>
<comment type="caution">
    <text evidence="6">The sequence shown here is derived from an EMBL/GenBank/DDBJ whole genome shotgun (WGS) entry which is preliminary data.</text>
</comment>
<dbReference type="Gene3D" id="3.90.180.10">
    <property type="entry name" value="Medium-chain alcohol dehydrogenases, catalytic domain"/>
    <property type="match status" value="1"/>
</dbReference>
<dbReference type="InterPro" id="IPR020843">
    <property type="entry name" value="ER"/>
</dbReference>
<dbReference type="Pfam" id="PF08240">
    <property type="entry name" value="ADH_N"/>
    <property type="match status" value="1"/>
</dbReference>
<dbReference type="GO" id="GO:0008270">
    <property type="term" value="F:zinc ion binding"/>
    <property type="evidence" value="ECO:0007669"/>
    <property type="project" value="InterPro"/>
</dbReference>
<evidence type="ECO:0000256" key="2">
    <source>
        <dbReference type="ARBA" id="ARBA00022833"/>
    </source>
</evidence>
<reference evidence="6" key="1">
    <citation type="journal article" date="2020" name="mSystems">
        <title>Genome- and Community-Level Interaction Insights into Carbon Utilization and Element Cycling Functions of Hydrothermarchaeota in Hydrothermal Sediment.</title>
        <authorList>
            <person name="Zhou Z."/>
            <person name="Liu Y."/>
            <person name="Xu W."/>
            <person name="Pan J."/>
            <person name="Luo Z.H."/>
            <person name="Li M."/>
        </authorList>
    </citation>
    <scope>NUCLEOTIDE SEQUENCE [LARGE SCALE GENOMIC DNA]</scope>
    <source>
        <strain evidence="6">SpSt-747</strain>
    </source>
</reference>
<evidence type="ECO:0000256" key="4">
    <source>
        <dbReference type="RuleBase" id="RU361277"/>
    </source>
</evidence>
<sequence>MKALVFLEPGRMELQEVPKPECPDRGMVVKVEACGVCGSDLRTFRNGHPRVRPPWVIGHEVAGVVVEVGKEVRKFSVGDRVAVAPPVYCGVCWYCRRGIYYLCVNQRELAQAWPGGFAEYMAVPEEALAFGSIHRIPEGLSFEEAAISEPASSCVNAHEIAGTTLEDTVVVIGAGPIGCFHVEIARARGAKKVILMDVLESRLELAKRFSPDVLIRNVPGSSEHIDRVFALTDGLGASVVVVACPSGEAQQDAIAMAAKGGRILFFGGLPKDNSRVAFDSNLIHYRGLHVIGATTFSPKHHEIVLDMFATGKIHAREYITHVLPLEKFAEGFDALFRGEALKVVLKP</sequence>
<gene>
    <name evidence="6" type="ORF">ENV30_00705</name>
</gene>
<dbReference type="InterPro" id="IPR002328">
    <property type="entry name" value="ADH_Zn_CS"/>
</dbReference>
<proteinExistence type="inferred from homology"/>
<dbReference type="AlphaFoldDB" id="A0A7V3YF23"/>
<dbReference type="InterPro" id="IPR011032">
    <property type="entry name" value="GroES-like_sf"/>
</dbReference>
<keyword evidence="1 4" id="KW-0479">Metal-binding</keyword>
<evidence type="ECO:0000259" key="5">
    <source>
        <dbReference type="SMART" id="SM00829"/>
    </source>
</evidence>
<evidence type="ECO:0000313" key="6">
    <source>
        <dbReference type="EMBL" id="HGI29827.1"/>
    </source>
</evidence>
<accession>A0A7V3YF23</accession>
<dbReference type="InterPro" id="IPR013149">
    <property type="entry name" value="ADH-like_C"/>
</dbReference>
<dbReference type="InterPro" id="IPR036291">
    <property type="entry name" value="NAD(P)-bd_dom_sf"/>
</dbReference>
<dbReference type="GO" id="GO:0016616">
    <property type="term" value="F:oxidoreductase activity, acting on the CH-OH group of donors, NAD or NADP as acceptor"/>
    <property type="evidence" value="ECO:0007669"/>
    <property type="project" value="UniProtKB-ARBA"/>
</dbReference>
<dbReference type="PANTHER" id="PTHR43401">
    <property type="entry name" value="L-THREONINE 3-DEHYDROGENASE"/>
    <property type="match status" value="1"/>
</dbReference>
<evidence type="ECO:0000256" key="1">
    <source>
        <dbReference type="ARBA" id="ARBA00022723"/>
    </source>
</evidence>
<keyword evidence="3" id="KW-0560">Oxidoreductase</keyword>
<dbReference type="SUPFAM" id="SSF50129">
    <property type="entry name" value="GroES-like"/>
    <property type="match status" value="1"/>
</dbReference>
<dbReference type="PROSITE" id="PS00059">
    <property type="entry name" value="ADH_ZINC"/>
    <property type="match status" value="1"/>
</dbReference>
<dbReference type="Pfam" id="PF00107">
    <property type="entry name" value="ADH_zinc_N"/>
    <property type="match status" value="1"/>
</dbReference>